<dbReference type="FunFam" id="3.40.30.10:FF:000080">
    <property type="entry name" value="Sulfhydryl oxidase"/>
    <property type="match status" value="1"/>
</dbReference>
<keyword evidence="17" id="KW-1185">Reference proteome</keyword>
<evidence type="ECO:0000259" key="15">
    <source>
        <dbReference type="PROSITE" id="PS51352"/>
    </source>
</evidence>
<dbReference type="InterPro" id="IPR013766">
    <property type="entry name" value="Thioredoxin_domain"/>
</dbReference>
<sequence length="561" mass="63218">MARRHYRATSLCASRPTPLRNALFYVLLSCACSFPLATEAGLYTASDQLAILTSRNVDSVVFNSTGAVVVEFYAAWCGHCIAFSPVWKKLARDVKEWKPAVGLAAIDCSDVENSGVCHRFGISGYPWLKVFFPAYSDIKTKAKDLRGFPRDVPGLRHLIIDNLEKHHDPWPPACPPLEPASVAEVDEYSKNSNIQHLALVFETDDSYVGREVILDLLQFENVAVRRVLRSEEQLVTRLNVTDFPSCYLYKSPTNYSRLSVLNEARFFYSSALQRLPGVVRAGKPRPTRVYMSDLESALHYSLRVELAAHTSISGKALTSLRQFISILAKYFPGRPAVTGTLKAVDVWLQEQKETVTYSDFRATLDSTTNGSVLPEVVRWVGCQGSRKWFRGYPCALWTLFHVLTVQAKATGSTDPLEVLQAMRRYVGSFFGCRECAIHFERMAKESLVSVTTPSAAVLWLWSRHNRVNNRLAGAPSEDPYFPKVQWPSPELCRSCYKLTLGGEHDWRKEEVLAFLQGMGHFGAVLPTTSVRPCWKSLHFWRVEKAGIVFRFKIVLKPLGYL</sequence>
<dbReference type="Pfam" id="PF04777">
    <property type="entry name" value="Evr1_Alr"/>
    <property type="match status" value="1"/>
</dbReference>
<dbReference type="Pfam" id="PF00085">
    <property type="entry name" value="Thioredoxin"/>
    <property type="match status" value="1"/>
</dbReference>
<dbReference type="Proteomes" id="UP000314983">
    <property type="component" value="Chromosome 23"/>
</dbReference>
<dbReference type="FunFam" id="1.20.120.310:FF:000001">
    <property type="entry name" value="Sulfhydryl oxidase"/>
    <property type="match status" value="1"/>
</dbReference>
<dbReference type="FunFam" id="1.20.120.1960:FF:000001">
    <property type="entry name" value="Sulfhydryl oxidase"/>
    <property type="match status" value="1"/>
</dbReference>
<evidence type="ECO:0000256" key="3">
    <source>
        <dbReference type="ARBA" id="ARBA00006041"/>
    </source>
</evidence>
<dbReference type="PANTHER" id="PTHR22897">
    <property type="entry name" value="QUIESCIN Q6-RELATED SULFHYDRYL OXIDASE"/>
    <property type="match status" value="1"/>
</dbReference>
<dbReference type="CDD" id="cd02992">
    <property type="entry name" value="PDI_a_QSOX"/>
    <property type="match status" value="1"/>
</dbReference>
<dbReference type="GO" id="GO:0000139">
    <property type="term" value="C:Golgi membrane"/>
    <property type="evidence" value="ECO:0007669"/>
    <property type="project" value="TreeGrafter"/>
</dbReference>
<evidence type="ECO:0000256" key="6">
    <source>
        <dbReference type="ARBA" id="ARBA00022729"/>
    </source>
</evidence>
<feature type="domain" description="ERV/ALR sulfhydryl oxidase" evidence="14">
    <location>
        <begin position="383"/>
        <end position="486"/>
    </location>
</feature>
<evidence type="ECO:0000256" key="11">
    <source>
        <dbReference type="ARBA" id="ARBA00045804"/>
    </source>
</evidence>
<comment type="catalytic activity">
    <reaction evidence="12 13">
        <text>2 R'C(R)SH + O2 = R'C(R)S-S(R)CR' + H2O2</text>
        <dbReference type="Rhea" id="RHEA:17357"/>
        <dbReference type="ChEBI" id="CHEBI:15379"/>
        <dbReference type="ChEBI" id="CHEBI:16240"/>
        <dbReference type="ChEBI" id="CHEBI:16520"/>
        <dbReference type="ChEBI" id="CHEBI:17412"/>
        <dbReference type="EC" id="1.8.3.2"/>
    </reaction>
</comment>
<comment type="subcellular location">
    <subcellularLocation>
        <location evidence="2">Secreted</location>
    </subcellularLocation>
</comment>
<accession>A0A4W4FKA9</accession>
<dbReference type="OMA" id="NASWEHC"/>
<organism evidence="16 17">
    <name type="scientific">Electrophorus electricus</name>
    <name type="common">Electric eel</name>
    <name type="synonym">Gymnotus electricus</name>
    <dbReference type="NCBI Taxonomy" id="8005"/>
    <lineage>
        <taxon>Eukaryota</taxon>
        <taxon>Metazoa</taxon>
        <taxon>Chordata</taxon>
        <taxon>Craniata</taxon>
        <taxon>Vertebrata</taxon>
        <taxon>Euteleostomi</taxon>
        <taxon>Actinopterygii</taxon>
        <taxon>Neopterygii</taxon>
        <taxon>Teleostei</taxon>
        <taxon>Ostariophysi</taxon>
        <taxon>Gymnotiformes</taxon>
        <taxon>Gymnotoidei</taxon>
        <taxon>Gymnotidae</taxon>
        <taxon>Electrophorus</taxon>
    </lineage>
</organism>
<evidence type="ECO:0000256" key="10">
    <source>
        <dbReference type="ARBA" id="ARBA00023180"/>
    </source>
</evidence>
<evidence type="ECO:0000313" key="17">
    <source>
        <dbReference type="Proteomes" id="UP000314983"/>
    </source>
</evidence>
<dbReference type="Gene3D" id="1.20.120.310">
    <property type="entry name" value="ERV/ALR sulfhydryl oxidase domain"/>
    <property type="match status" value="1"/>
</dbReference>
<dbReference type="InterPro" id="IPR036774">
    <property type="entry name" value="ERV/ALR_sulphydryl_oxid_sf"/>
</dbReference>
<dbReference type="SUPFAM" id="SSF52833">
    <property type="entry name" value="Thioredoxin-like"/>
    <property type="match status" value="1"/>
</dbReference>
<dbReference type="PANTHER" id="PTHR22897:SF6">
    <property type="entry name" value="SULFHYDRYL OXIDASE 1"/>
    <property type="match status" value="1"/>
</dbReference>
<keyword evidence="4" id="KW-0964">Secreted</keyword>
<evidence type="ECO:0000256" key="5">
    <source>
        <dbReference type="ARBA" id="ARBA00022630"/>
    </source>
</evidence>
<gene>
    <name evidence="16" type="primary">QSOX1</name>
</gene>
<evidence type="ECO:0000256" key="4">
    <source>
        <dbReference type="ARBA" id="ARBA00022525"/>
    </source>
</evidence>
<dbReference type="AlphaFoldDB" id="A0A4W4FKA9"/>
<dbReference type="Gene3D" id="3.40.30.10">
    <property type="entry name" value="Glutaredoxin"/>
    <property type="match status" value="2"/>
</dbReference>
<evidence type="ECO:0000256" key="8">
    <source>
        <dbReference type="ARBA" id="ARBA00023002"/>
    </source>
</evidence>
<dbReference type="GO" id="GO:0016971">
    <property type="term" value="F:flavin-dependent sulfhydryl oxidase activity"/>
    <property type="evidence" value="ECO:0007669"/>
    <property type="project" value="InterPro"/>
</dbReference>
<dbReference type="FunFam" id="3.40.30.10:FF:000073">
    <property type="entry name" value="Sulfhydryl oxidase"/>
    <property type="match status" value="1"/>
</dbReference>
<dbReference type="PROSITE" id="PS51352">
    <property type="entry name" value="THIOREDOXIN_2"/>
    <property type="match status" value="1"/>
</dbReference>
<keyword evidence="9" id="KW-1015">Disulfide bond</keyword>
<reference evidence="16" key="3">
    <citation type="submission" date="2020-05" db="EMBL/GenBank/DDBJ databases">
        <title>Electrophorus electricus (electric eel) genome, fEleEle1, primary haplotype.</title>
        <authorList>
            <person name="Myers G."/>
            <person name="Meyer A."/>
            <person name="Fedrigo O."/>
            <person name="Formenti G."/>
            <person name="Rhie A."/>
            <person name="Tracey A."/>
            <person name="Sims Y."/>
            <person name="Jarvis E.D."/>
        </authorList>
    </citation>
    <scope>NUCLEOTIDE SEQUENCE [LARGE SCALE GENOMIC DNA]</scope>
</reference>
<dbReference type="SUPFAM" id="SSF69000">
    <property type="entry name" value="FAD-dependent thiol oxidase"/>
    <property type="match status" value="1"/>
</dbReference>
<dbReference type="InterPro" id="IPR039798">
    <property type="entry name" value="Sulfhydryl_oxidase"/>
</dbReference>
<keyword evidence="6" id="KW-0732">Signal</keyword>
<dbReference type="InterPro" id="IPR017905">
    <property type="entry name" value="ERV/ALR_sulphydryl_oxidase"/>
</dbReference>
<dbReference type="InterPro" id="IPR042568">
    <property type="entry name" value="QSOX_FAD-bd_sf"/>
</dbReference>
<protein>
    <recommendedName>
        <fullName evidence="13">Sulfhydryl oxidase</fullName>
        <ecNumber evidence="13">1.8.3.2</ecNumber>
    </recommendedName>
</protein>
<evidence type="ECO:0000256" key="12">
    <source>
        <dbReference type="ARBA" id="ARBA00048864"/>
    </source>
</evidence>
<keyword evidence="5 13" id="KW-0285">Flavoprotein</keyword>
<dbReference type="Ensembl" id="ENSEEET00000025636.2">
    <property type="protein sequence ID" value="ENSEEEP00000025343.2"/>
    <property type="gene ID" value="ENSEEEG00000025338.1"/>
</dbReference>
<dbReference type="Gene3D" id="1.20.120.1960">
    <property type="entry name" value="QSOX sulfhydryl oxidase domain"/>
    <property type="match status" value="1"/>
</dbReference>
<evidence type="ECO:0000256" key="1">
    <source>
        <dbReference type="ARBA" id="ARBA00001974"/>
    </source>
</evidence>
<reference evidence="17" key="1">
    <citation type="journal article" date="2014" name="Science">
        <title>Nonhuman genetics. Genomic basis for the convergent evolution of electric organs.</title>
        <authorList>
            <person name="Gallant J.R."/>
            <person name="Traeger L.L."/>
            <person name="Volkening J.D."/>
            <person name="Moffett H."/>
            <person name="Chen P.H."/>
            <person name="Novina C.D."/>
            <person name="Phillips G.N.Jr."/>
            <person name="Anand R."/>
            <person name="Wells G.B."/>
            <person name="Pinch M."/>
            <person name="Guth R."/>
            <person name="Unguez G.A."/>
            <person name="Albert J.S."/>
            <person name="Zakon H.H."/>
            <person name="Samanta M.P."/>
            <person name="Sussman M.R."/>
        </authorList>
    </citation>
    <scope>NUCLEOTIDE SEQUENCE [LARGE SCALE GENOMIC DNA]</scope>
</reference>
<dbReference type="InterPro" id="IPR040986">
    <property type="entry name" value="QSOX_FAD-bd_dom"/>
</dbReference>
<dbReference type="GO" id="GO:0006457">
    <property type="term" value="P:protein folding"/>
    <property type="evidence" value="ECO:0007669"/>
    <property type="project" value="TreeGrafter"/>
</dbReference>
<keyword evidence="7 13" id="KW-0274">FAD</keyword>
<evidence type="ECO:0000256" key="13">
    <source>
        <dbReference type="RuleBase" id="RU371123"/>
    </source>
</evidence>
<evidence type="ECO:0000256" key="7">
    <source>
        <dbReference type="ARBA" id="ARBA00022827"/>
    </source>
</evidence>
<reference evidence="17" key="2">
    <citation type="journal article" date="2017" name="Sci. Adv.">
        <title>A tail of two voltages: Proteomic comparison of the three electric organs of the electric eel.</title>
        <authorList>
            <person name="Traeger L.L."/>
            <person name="Sabat G."/>
            <person name="Barrett-Wilt G.A."/>
            <person name="Wells G.B."/>
            <person name="Sussman M.R."/>
        </authorList>
    </citation>
    <scope>NUCLEOTIDE SEQUENCE [LARGE SCALE GENOMIC DNA]</scope>
</reference>
<comment type="similarity">
    <text evidence="3 13">Belongs to the quiescin-sulfhydryl oxidase (QSOX) family.</text>
</comment>
<feature type="domain" description="Thioredoxin" evidence="15">
    <location>
        <begin position="25"/>
        <end position="165"/>
    </location>
</feature>
<keyword evidence="8 13" id="KW-0560">Oxidoreductase</keyword>
<evidence type="ECO:0000259" key="14">
    <source>
        <dbReference type="PROSITE" id="PS51324"/>
    </source>
</evidence>
<reference evidence="16" key="4">
    <citation type="submission" date="2025-08" db="UniProtKB">
        <authorList>
            <consortium name="Ensembl"/>
        </authorList>
    </citation>
    <scope>IDENTIFICATION</scope>
</reference>
<evidence type="ECO:0000313" key="16">
    <source>
        <dbReference type="Ensembl" id="ENSEEEP00000025343.2"/>
    </source>
</evidence>
<dbReference type="PROSITE" id="PS51324">
    <property type="entry name" value="ERV_ALR"/>
    <property type="match status" value="1"/>
</dbReference>
<dbReference type="GeneTree" id="ENSGT00940000159504"/>
<dbReference type="Pfam" id="PF18108">
    <property type="entry name" value="QSOX_Trx1"/>
    <property type="match status" value="1"/>
</dbReference>
<dbReference type="GO" id="GO:0003756">
    <property type="term" value="F:protein disulfide isomerase activity"/>
    <property type="evidence" value="ECO:0007669"/>
    <property type="project" value="TreeGrafter"/>
</dbReference>
<keyword evidence="10" id="KW-0325">Glycoprotein</keyword>
<dbReference type="InterPro" id="IPR036249">
    <property type="entry name" value="Thioredoxin-like_sf"/>
</dbReference>
<name>A0A4W4FKA9_ELEEL</name>
<reference evidence="16" key="5">
    <citation type="submission" date="2025-09" db="UniProtKB">
        <authorList>
            <consortium name="Ensembl"/>
        </authorList>
    </citation>
    <scope>IDENTIFICATION</scope>
</reference>
<comment type="function">
    <text evidence="11">Catalyzes the oxidation of sulfhydryl groups in peptide and protein thiols to disulfides with the reduction of oxygen to hydrogen peroxide. Plays a role in disulfide bond formation in a variety of extracellular proteins. In fibroblasts, required for normal incorporation of laminin into the extracellular matrix, and thereby for normal cell-cell adhesion and cell migration.</text>
</comment>
<dbReference type="Pfam" id="PF18371">
    <property type="entry name" value="FAD_SOX"/>
    <property type="match status" value="1"/>
</dbReference>
<dbReference type="InterPro" id="IPR041269">
    <property type="entry name" value="QSOX_Trx1"/>
</dbReference>
<evidence type="ECO:0000256" key="9">
    <source>
        <dbReference type="ARBA" id="ARBA00023157"/>
    </source>
</evidence>
<dbReference type="PROSITE" id="PS51257">
    <property type="entry name" value="PROKAR_LIPOPROTEIN"/>
    <property type="match status" value="1"/>
</dbReference>
<dbReference type="EC" id="1.8.3.2" evidence="13"/>
<evidence type="ECO:0000256" key="2">
    <source>
        <dbReference type="ARBA" id="ARBA00004613"/>
    </source>
</evidence>
<comment type="cofactor">
    <cofactor evidence="1 13">
        <name>FAD</name>
        <dbReference type="ChEBI" id="CHEBI:57692"/>
    </cofactor>
</comment>
<proteinExistence type="inferred from homology"/>
<dbReference type="GO" id="GO:0005615">
    <property type="term" value="C:extracellular space"/>
    <property type="evidence" value="ECO:0007669"/>
    <property type="project" value="TreeGrafter"/>
</dbReference>